<reference evidence="2 3" key="1">
    <citation type="submission" date="2017-07" db="EMBL/GenBank/DDBJ databases">
        <authorList>
            <person name="Sun Z.S."/>
            <person name="Albrecht U."/>
            <person name="Echele G."/>
            <person name="Lee C.C."/>
        </authorList>
    </citation>
    <scope>NUCLEOTIDE SEQUENCE [LARGE SCALE GENOMIC DNA]</scope>
    <source>
        <strain evidence="2 3">P16-029</strain>
    </source>
</reference>
<keyword evidence="1" id="KW-0472">Membrane</keyword>
<sequence length="90" mass="9685">MPNGTSTARRNRRKVARAMDIRTVIGDLLALYGAILTITGLVRGADARADVWAGICLLIAGAAFLLWVKVRPIEVPEDLSEADAGKHEES</sequence>
<accession>A0A3E2DE54</accession>
<name>A0A3E2DE54_9ACTN</name>
<protein>
    <submittedName>
        <fullName evidence="2">Uncharacterized protein</fullName>
    </submittedName>
</protein>
<feature type="transmembrane region" description="Helical" evidence="1">
    <location>
        <begin position="51"/>
        <end position="68"/>
    </location>
</feature>
<feature type="transmembrane region" description="Helical" evidence="1">
    <location>
        <begin position="21"/>
        <end position="45"/>
    </location>
</feature>
<dbReference type="RefSeq" id="WP_081302694.1">
    <property type="nucleotide sequence ID" value="NZ_AP024308.1"/>
</dbReference>
<keyword evidence="1" id="KW-0812">Transmembrane</keyword>
<organism evidence="2 3">
    <name type="scientific">Cutibacterium avidum</name>
    <dbReference type="NCBI Taxonomy" id="33010"/>
    <lineage>
        <taxon>Bacteria</taxon>
        <taxon>Bacillati</taxon>
        <taxon>Actinomycetota</taxon>
        <taxon>Actinomycetes</taxon>
        <taxon>Propionibacteriales</taxon>
        <taxon>Propionibacteriaceae</taxon>
        <taxon>Cutibacterium</taxon>
    </lineage>
</organism>
<comment type="caution">
    <text evidence="2">The sequence shown here is derived from an EMBL/GenBank/DDBJ whole genome shotgun (WGS) entry which is preliminary data.</text>
</comment>
<dbReference type="Proteomes" id="UP000259211">
    <property type="component" value="Unassembled WGS sequence"/>
</dbReference>
<dbReference type="AlphaFoldDB" id="A0A3E2DE54"/>
<evidence type="ECO:0000313" key="2">
    <source>
        <dbReference type="EMBL" id="RFT43665.1"/>
    </source>
</evidence>
<keyword evidence="1" id="KW-1133">Transmembrane helix</keyword>
<dbReference type="EMBL" id="NOWI01000007">
    <property type="protein sequence ID" value="RFT43665.1"/>
    <property type="molecule type" value="Genomic_DNA"/>
</dbReference>
<gene>
    <name evidence="2" type="ORF">CHT91_08750</name>
</gene>
<proteinExistence type="predicted"/>
<evidence type="ECO:0000256" key="1">
    <source>
        <dbReference type="SAM" id="Phobius"/>
    </source>
</evidence>
<evidence type="ECO:0000313" key="3">
    <source>
        <dbReference type="Proteomes" id="UP000259211"/>
    </source>
</evidence>